<evidence type="ECO:0000313" key="7">
    <source>
        <dbReference type="EMBL" id="ASQ40420.1"/>
    </source>
</evidence>
<dbReference type="SUPFAM" id="SSF54189">
    <property type="entry name" value="Ribosomal proteins S24e, L23 and L15e"/>
    <property type="match status" value="1"/>
</dbReference>
<evidence type="ECO:0000256" key="5">
    <source>
        <dbReference type="ARBA" id="ARBA00023274"/>
    </source>
</evidence>
<keyword evidence="2" id="KW-0699">rRNA-binding</keyword>
<evidence type="ECO:0000256" key="3">
    <source>
        <dbReference type="ARBA" id="ARBA00022884"/>
    </source>
</evidence>
<evidence type="ECO:0000256" key="1">
    <source>
        <dbReference type="ARBA" id="ARBA00006700"/>
    </source>
</evidence>
<dbReference type="GO" id="GO:0006412">
    <property type="term" value="P:translation"/>
    <property type="evidence" value="ECO:0007669"/>
    <property type="project" value="InterPro"/>
</dbReference>
<dbReference type="HAMAP" id="MF_01369_B">
    <property type="entry name" value="Ribosomal_uL23_B"/>
    <property type="match status" value="1"/>
</dbReference>
<dbReference type="PANTHER" id="PTHR11620">
    <property type="entry name" value="60S RIBOSOMAL PROTEIN L23A"/>
    <property type="match status" value="1"/>
</dbReference>
<dbReference type="GO" id="GO:1990904">
    <property type="term" value="C:ribonucleoprotein complex"/>
    <property type="evidence" value="ECO:0007669"/>
    <property type="project" value="UniProtKB-KW"/>
</dbReference>
<dbReference type="GO" id="GO:0019843">
    <property type="term" value="F:rRNA binding"/>
    <property type="evidence" value="ECO:0007669"/>
    <property type="project" value="UniProtKB-KW"/>
</dbReference>
<evidence type="ECO:0000256" key="4">
    <source>
        <dbReference type="ARBA" id="ARBA00022980"/>
    </source>
</evidence>
<protein>
    <submittedName>
        <fullName evidence="7">Ribosomal protein L23</fullName>
    </submittedName>
</protein>
<dbReference type="InterPro" id="IPR001014">
    <property type="entry name" value="Ribosomal_uL23_CS"/>
</dbReference>
<keyword evidence="4 6" id="KW-0689">Ribosomal protein</keyword>
<keyword evidence="3" id="KW-0694">RNA-binding</keyword>
<keyword evidence="7" id="KW-0934">Plastid</keyword>
<dbReference type="AlphaFoldDB" id="A0A3G1IWJ0"/>
<geneLocation type="plastid" evidence="7"/>
<evidence type="ECO:0000256" key="6">
    <source>
        <dbReference type="RuleBase" id="RU003934"/>
    </source>
</evidence>
<dbReference type="InterPro" id="IPR012677">
    <property type="entry name" value="Nucleotide-bd_a/b_plait_sf"/>
</dbReference>
<dbReference type="Pfam" id="PF00276">
    <property type="entry name" value="Ribosomal_L23"/>
    <property type="match status" value="1"/>
</dbReference>
<keyword evidence="5 6" id="KW-0687">Ribonucleoprotein</keyword>
<organism evidence="7">
    <name type="scientific">Cyanoptyche gloeocystis</name>
    <dbReference type="NCBI Taxonomy" id="77922"/>
    <lineage>
        <taxon>Eukaryota</taxon>
        <taxon>Glaucocystophyceae</taxon>
        <taxon>Glaucocystophyceae incertae sedis</taxon>
        <taxon>Cyanoptyche</taxon>
    </lineage>
</organism>
<evidence type="ECO:0000256" key="2">
    <source>
        <dbReference type="ARBA" id="ARBA00022730"/>
    </source>
</evidence>
<dbReference type="InterPro" id="IPR013025">
    <property type="entry name" value="Ribosomal_uL23-like"/>
</dbReference>
<gene>
    <name evidence="7" type="primary">rpl23</name>
</gene>
<dbReference type="GO" id="GO:0005840">
    <property type="term" value="C:ribosome"/>
    <property type="evidence" value="ECO:0007669"/>
    <property type="project" value="UniProtKB-KW"/>
</dbReference>
<dbReference type="InterPro" id="IPR012678">
    <property type="entry name" value="Ribosomal_uL23/eL15/eS24_sf"/>
</dbReference>
<dbReference type="GO" id="GO:0003735">
    <property type="term" value="F:structural constituent of ribosome"/>
    <property type="evidence" value="ECO:0007669"/>
    <property type="project" value="InterPro"/>
</dbReference>
<accession>A0A3G1IWJ0</accession>
<dbReference type="Gene3D" id="3.30.70.330">
    <property type="match status" value="1"/>
</dbReference>
<proteinExistence type="inferred from homology"/>
<name>A0A3G1IWJ0_9EUKA</name>
<dbReference type="EMBL" id="MF167427">
    <property type="protein sequence ID" value="ASQ40420.1"/>
    <property type="molecule type" value="Genomic_DNA"/>
</dbReference>
<sequence>MHSNLFKNSTQIIKDLIITEKSDYLLAENQYSFNVDIRAKKQDIKKTIETLFSVKIVSINTHCLPQKQRNFLVRSKNKNAKYKRAIVKLAPNNKMDLFF</sequence>
<comment type="similarity">
    <text evidence="1 6">Belongs to the universal ribosomal protein uL23 family.</text>
</comment>
<reference evidence="7" key="1">
    <citation type="submission" date="2017-05" db="EMBL/GenBank/DDBJ databases">
        <title>Plastid comparative genomics reveals ancient divergence between Glaucophyte genera.</title>
        <authorList>
            <person name="Figueroa-Martinez F.J."/>
            <person name="Jackson C."/>
            <person name="Reyes-Prieto A."/>
        </authorList>
    </citation>
    <scope>NUCLEOTIDE SEQUENCE</scope>
    <source>
        <strain evidence="7">SAG 4.97</strain>
    </source>
</reference>
<dbReference type="PROSITE" id="PS00050">
    <property type="entry name" value="RIBOSOMAL_L23"/>
    <property type="match status" value="1"/>
</dbReference>